<gene>
    <name evidence="1" type="ORF">NCTC7807_05610</name>
</gene>
<proteinExistence type="predicted"/>
<dbReference type="RefSeq" id="WP_100452590.1">
    <property type="nucleotide sequence ID" value="NZ_UHID01000009.1"/>
</dbReference>
<dbReference type="Proteomes" id="UP000254150">
    <property type="component" value="Unassembled WGS sequence"/>
</dbReference>
<name>A0A380PBH1_STRGR</name>
<accession>A0A380PBH1</accession>
<evidence type="ECO:0000313" key="2">
    <source>
        <dbReference type="Proteomes" id="UP000254150"/>
    </source>
</evidence>
<protein>
    <submittedName>
        <fullName evidence="1">Uncharacterized protein</fullName>
    </submittedName>
</protein>
<reference evidence="1 2" key="1">
    <citation type="submission" date="2018-06" db="EMBL/GenBank/DDBJ databases">
        <authorList>
            <consortium name="Pathogen Informatics"/>
            <person name="Doyle S."/>
        </authorList>
    </citation>
    <scope>NUCLEOTIDE SEQUENCE [LARGE SCALE GENOMIC DNA]</scope>
    <source>
        <strain evidence="1 2">NCTC7807</strain>
    </source>
</reference>
<evidence type="ECO:0000313" key="1">
    <source>
        <dbReference type="EMBL" id="SUP62445.1"/>
    </source>
</evidence>
<dbReference type="EMBL" id="UHID01000009">
    <property type="protein sequence ID" value="SUP62445.1"/>
    <property type="molecule type" value="Genomic_DNA"/>
</dbReference>
<organism evidence="1 2">
    <name type="scientific">Streptomyces griseus</name>
    <dbReference type="NCBI Taxonomy" id="1911"/>
    <lineage>
        <taxon>Bacteria</taxon>
        <taxon>Bacillati</taxon>
        <taxon>Actinomycetota</taxon>
        <taxon>Actinomycetes</taxon>
        <taxon>Kitasatosporales</taxon>
        <taxon>Streptomycetaceae</taxon>
        <taxon>Streptomyces</taxon>
    </lineage>
</organism>
<dbReference type="AlphaFoldDB" id="A0A380PBH1"/>
<sequence length="207" mass="22239">MTDTRRTPRDSLFAREVPRLTWVRPVPGRLACGRVTLPGGEAASVVRAPAAGPSFAARLHGAEDWFLLRGGAELGRVERVRPPWQALLADVRAGVDGHTGGGPVRITGHRAWRKRLRGVEVRHADGTSWWFRLRDGVVLVDDAGLPLAVRGSGGWSLPGAPLAPEDEAAVAFALAFHEAAGLADFLVHPVRRFLDHVLVALVSSLSP</sequence>